<reference evidence="12 13" key="1">
    <citation type="submission" date="2019-04" db="EMBL/GenBank/DDBJ databases">
        <title>Bacillus caeni sp. nov., a bacterium isolated from mangrove sediment.</title>
        <authorList>
            <person name="Huang H."/>
            <person name="Mo K."/>
            <person name="Hu Y."/>
        </authorList>
    </citation>
    <scope>NUCLEOTIDE SEQUENCE [LARGE SCALE GENOMIC DNA]</scope>
    <source>
        <strain evidence="12 13">HB172195</strain>
    </source>
</reference>
<keyword evidence="9" id="KW-0902">Two-component regulatory system</keyword>
<keyword evidence="4" id="KW-0808">Transferase</keyword>
<evidence type="ECO:0000256" key="2">
    <source>
        <dbReference type="ARBA" id="ARBA00012438"/>
    </source>
</evidence>
<dbReference type="AlphaFoldDB" id="A0A5R9F2G9"/>
<evidence type="ECO:0000256" key="6">
    <source>
        <dbReference type="ARBA" id="ARBA00022777"/>
    </source>
</evidence>
<dbReference type="PRINTS" id="PR00344">
    <property type="entry name" value="BCTRLSENSOR"/>
</dbReference>
<feature type="domain" description="PAS" evidence="11">
    <location>
        <begin position="106"/>
        <end position="176"/>
    </location>
</feature>
<keyword evidence="6" id="KW-0418">Kinase</keyword>
<dbReference type="FunFam" id="1.10.287.130:FF:000040">
    <property type="entry name" value="PAS domain-containing sensor histidine kinase"/>
    <property type="match status" value="1"/>
</dbReference>
<dbReference type="InterPro" id="IPR001610">
    <property type="entry name" value="PAC"/>
</dbReference>
<dbReference type="InterPro" id="IPR052162">
    <property type="entry name" value="Sensor_kinase/Photoreceptor"/>
</dbReference>
<dbReference type="SUPFAM" id="SSF55785">
    <property type="entry name" value="PYP-like sensor domain (PAS domain)"/>
    <property type="match status" value="3"/>
</dbReference>
<dbReference type="EMBL" id="SWLG01000009">
    <property type="protein sequence ID" value="TLS36680.1"/>
    <property type="molecule type" value="Genomic_DNA"/>
</dbReference>
<comment type="catalytic activity">
    <reaction evidence="1">
        <text>ATP + protein L-histidine = ADP + protein N-phospho-L-histidine.</text>
        <dbReference type="EC" id="2.7.13.3"/>
    </reaction>
</comment>
<dbReference type="Proteomes" id="UP000308230">
    <property type="component" value="Unassembled WGS sequence"/>
</dbReference>
<dbReference type="Gene3D" id="1.10.287.130">
    <property type="match status" value="1"/>
</dbReference>
<evidence type="ECO:0000259" key="11">
    <source>
        <dbReference type="PROSITE" id="PS50112"/>
    </source>
</evidence>
<dbReference type="InterPro" id="IPR004358">
    <property type="entry name" value="Sig_transdc_His_kin-like_C"/>
</dbReference>
<dbReference type="GO" id="GO:0006355">
    <property type="term" value="P:regulation of DNA-templated transcription"/>
    <property type="evidence" value="ECO:0007669"/>
    <property type="project" value="InterPro"/>
</dbReference>
<dbReference type="InterPro" id="IPR036097">
    <property type="entry name" value="HisK_dim/P_sf"/>
</dbReference>
<dbReference type="OrthoDB" id="9815750at2"/>
<evidence type="ECO:0000256" key="7">
    <source>
        <dbReference type="ARBA" id="ARBA00022840"/>
    </source>
</evidence>
<dbReference type="InterPro" id="IPR013767">
    <property type="entry name" value="PAS_fold"/>
</dbReference>
<evidence type="ECO:0000313" key="12">
    <source>
        <dbReference type="EMBL" id="TLS36680.1"/>
    </source>
</evidence>
<dbReference type="Pfam" id="PF13426">
    <property type="entry name" value="PAS_9"/>
    <property type="match status" value="1"/>
</dbReference>
<dbReference type="InterPro" id="IPR003661">
    <property type="entry name" value="HisK_dim/P_dom"/>
</dbReference>
<dbReference type="InterPro" id="IPR005467">
    <property type="entry name" value="His_kinase_dom"/>
</dbReference>
<dbReference type="Pfam" id="PF00512">
    <property type="entry name" value="HisKA"/>
    <property type="match status" value="1"/>
</dbReference>
<dbReference type="SUPFAM" id="SSF55874">
    <property type="entry name" value="ATPase domain of HSP90 chaperone/DNA topoisomerase II/histidine kinase"/>
    <property type="match status" value="1"/>
</dbReference>
<evidence type="ECO:0000256" key="5">
    <source>
        <dbReference type="ARBA" id="ARBA00022741"/>
    </source>
</evidence>
<evidence type="ECO:0000256" key="8">
    <source>
        <dbReference type="ARBA" id="ARBA00022969"/>
    </source>
</evidence>
<name>A0A5R9F2G9_9BACL</name>
<feature type="domain" description="Histidine kinase" evidence="10">
    <location>
        <begin position="489"/>
        <end position="694"/>
    </location>
</feature>
<comment type="caution">
    <text evidence="12">The sequence shown here is derived from an EMBL/GenBank/DDBJ whole genome shotgun (WGS) entry which is preliminary data.</text>
</comment>
<dbReference type="InterPro" id="IPR000014">
    <property type="entry name" value="PAS"/>
</dbReference>
<feature type="domain" description="PAS" evidence="11">
    <location>
        <begin position="353"/>
        <end position="423"/>
    </location>
</feature>
<dbReference type="PANTHER" id="PTHR43304:SF1">
    <property type="entry name" value="PAC DOMAIN-CONTAINING PROTEIN"/>
    <property type="match status" value="1"/>
</dbReference>
<dbReference type="Pfam" id="PF00989">
    <property type="entry name" value="PAS"/>
    <property type="match status" value="2"/>
</dbReference>
<dbReference type="InterPro" id="IPR035965">
    <property type="entry name" value="PAS-like_dom_sf"/>
</dbReference>
<dbReference type="Gene3D" id="3.30.450.20">
    <property type="entry name" value="PAS domain"/>
    <property type="match status" value="3"/>
</dbReference>
<evidence type="ECO:0000256" key="1">
    <source>
        <dbReference type="ARBA" id="ARBA00000085"/>
    </source>
</evidence>
<evidence type="ECO:0000256" key="3">
    <source>
        <dbReference type="ARBA" id="ARBA00022553"/>
    </source>
</evidence>
<dbReference type="InterPro" id="IPR003594">
    <property type="entry name" value="HATPase_dom"/>
</dbReference>
<dbReference type="PANTHER" id="PTHR43304">
    <property type="entry name" value="PHYTOCHROME-LIKE PROTEIN CPH1"/>
    <property type="match status" value="1"/>
</dbReference>
<dbReference type="PROSITE" id="PS50112">
    <property type="entry name" value="PAS"/>
    <property type="match status" value="2"/>
</dbReference>
<evidence type="ECO:0000313" key="13">
    <source>
        <dbReference type="Proteomes" id="UP000308230"/>
    </source>
</evidence>
<protein>
    <recommendedName>
        <fullName evidence="2">histidine kinase</fullName>
        <ecNumber evidence="2">2.7.13.3</ecNumber>
    </recommendedName>
</protein>
<evidence type="ECO:0000256" key="9">
    <source>
        <dbReference type="ARBA" id="ARBA00023012"/>
    </source>
</evidence>
<proteinExistence type="predicted"/>
<dbReference type="SMART" id="SM00086">
    <property type="entry name" value="PAC"/>
    <property type="match status" value="3"/>
</dbReference>
<dbReference type="CDD" id="cd00082">
    <property type="entry name" value="HisKA"/>
    <property type="match status" value="1"/>
</dbReference>
<dbReference type="SMART" id="SM00091">
    <property type="entry name" value="PAS"/>
    <property type="match status" value="4"/>
</dbReference>
<dbReference type="PROSITE" id="PS50109">
    <property type="entry name" value="HIS_KIN"/>
    <property type="match status" value="1"/>
</dbReference>
<dbReference type="RefSeq" id="WP_138127412.1">
    <property type="nucleotide sequence ID" value="NZ_SWLG01000009.1"/>
</dbReference>
<sequence>MNAEDTRFGSFTLSFYDQLSDPVIFTDSKGSILALNKSAQKKFKNVPSHTPIVKLFPDIIVENLKEEEIVPACSVDGHDYLLSICMSTQSNVSAVLLRSSKLEQEKQHRYQSLFEQNSSAIYAIDRNGTILDINAEGERATGYKKDELIGHSIHKLIYEEDLPAVEELRERVYNGEHIEYEIPIQTKDCVKKHMRVKNIPIVVQDEIIGMYGIAKNITKQKITEEALKISNERYRLLVEHSPDAIAIHRNGKIVYVNEAGVKLVSATDHCELIGKSIYDFLHEDSTDIVQKRLSIPVDDAAREEMIDLKLKGKDGSVVDVQLKAIPFEDKDTVQIVIREVTEQKKAKRELEDSEQRYKSLFQNNPDSMYSIGLDGKLLSVNPACEKVTGYTIEELKAQDYENFIASNDKERVKKIYKSIMGGATRKFHKTIIHKKGHRVDMEAIGFPMIVDGRIVGVYGIMVDITHQKKTEELLRKSDKLSVVGQLAAAVAHEIRNPLTALKGFIQLLYGGLDGKGQYYQIMLSELSRIETIISELLVLAKPQAVVFEEKNIHYLLSHVVTLLESQANLQNVQIFRSFGAYNPILKGEENQLKQVFINVMKNAIEAMPRGGRLIIETTLEQDKYIGVRFKDSGEGIPKERLANLGEPFYTTKEKGTGLGLMISYKIIKEHNGMIEIKSEEGKGTTVEVLFPVVQTVEV</sequence>
<dbReference type="SUPFAM" id="SSF47384">
    <property type="entry name" value="Homodimeric domain of signal transducing histidine kinase"/>
    <property type="match status" value="1"/>
</dbReference>
<dbReference type="GO" id="GO:0005524">
    <property type="term" value="F:ATP binding"/>
    <property type="evidence" value="ECO:0007669"/>
    <property type="project" value="UniProtKB-KW"/>
</dbReference>
<keyword evidence="7" id="KW-0067">ATP-binding</keyword>
<dbReference type="SMART" id="SM00387">
    <property type="entry name" value="HATPase_c"/>
    <property type="match status" value="1"/>
</dbReference>
<dbReference type="Pfam" id="PF02518">
    <property type="entry name" value="HATPase_c"/>
    <property type="match status" value="1"/>
</dbReference>
<dbReference type="InterPro" id="IPR036890">
    <property type="entry name" value="HATPase_C_sf"/>
</dbReference>
<accession>A0A5R9F2G9</accession>
<dbReference type="GO" id="GO:0030435">
    <property type="term" value="P:sporulation resulting in formation of a cellular spore"/>
    <property type="evidence" value="ECO:0007669"/>
    <property type="project" value="UniProtKB-KW"/>
</dbReference>
<dbReference type="Gene3D" id="3.30.565.10">
    <property type="entry name" value="Histidine kinase-like ATPase, C-terminal domain"/>
    <property type="match status" value="1"/>
</dbReference>
<keyword evidence="13" id="KW-1185">Reference proteome</keyword>
<dbReference type="EC" id="2.7.13.3" evidence="2"/>
<evidence type="ECO:0000256" key="4">
    <source>
        <dbReference type="ARBA" id="ARBA00022679"/>
    </source>
</evidence>
<keyword evidence="8" id="KW-0749">Sporulation</keyword>
<dbReference type="CDD" id="cd00130">
    <property type="entry name" value="PAS"/>
    <property type="match status" value="3"/>
</dbReference>
<evidence type="ECO:0000259" key="10">
    <source>
        <dbReference type="PROSITE" id="PS50109"/>
    </source>
</evidence>
<gene>
    <name evidence="12" type="ORF">FCL54_14270</name>
</gene>
<dbReference type="SMART" id="SM00388">
    <property type="entry name" value="HisKA"/>
    <property type="match status" value="1"/>
</dbReference>
<keyword evidence="5" id="KW-0547">Nucleotide-binding</keyword>
<dbReference type="NCBIfam" id="TIGR00229">
    <property type="entry name" value="sensory_box"/>
    <property type="match status" value="3"/>
</dbReference>
<keyword evidence="3" id="KW-0597">Phosphoprotein</keyword>
<dbReference type="GO" id="GO:0000155">
    <property type="term" value="F:phosphorelay sensor kinase activity"/>
    <property type="evidence" value="ECO:0007669"/>
    <property type="project" value="InterPro"/>
</dbReference>
<organism evidence="12 13">
    <name type="scientific">Exobacillus caeni</name>
    <dbReference type="NCBI Taxonomy" id="2574798"/>
    <lineage>
        <taxon>Bacteria</taxon>
        <taxon>Bacillati</taxon>
        <taxon>Bacillota</taxon>
        <taxon>Bacilli</taxon>
        <taxon>Bacillales</taxon>
        <taxon>Guptibacillaceae</taxon>
        <taxon>Exobacillus</taxon>
    </lineage>
</organism>